<dbReference type="InterPro" id="IPR002213">
    <property type="entry name" value="UDP_glucos_trans"/>
</dbReference>
<reference evidence="4 5" key="1">
    <citation type="submission" date="2013-09" db="EMBL/GenBank/DDBJ databases">
        <title>Corchorus capsularis genome sequencing.</title>
        <authorList>
            <person name="Alam M."/>
            <person name="Haque M.S."/>
            <person name="Islam M.S."/>
            <person name="Emdad E.M."/>
            <person name="Islam M.M."/>
            <person name="Ahmed B."/>
            <person name="Halim A."/>
            <person name="Hossen Q.M.M."/>
            <person name="Hossain M.Z."/>
            <person name="Ahmed R."/>
            <person name="Khan M.M."/>
            <person name="Islam R."/>
            <person name="Rashid M.M."/>
            <person name="Khan S.A."/>
            <person name="Rahman M.S."/>
            <person name="Alam M."/>
        </authorList>
    </citation>
    <scope>NUCLEOTIDE SEQUENCE [LARGE SCALE GENOMIC DNA]</scope>
    <source>
        <strain evidence="5">cv. CVL-1</strain>
        <tissue evidence="4">Whole seedling</tissue>
    </source>
</reference>
<name>A0A1R3IYS0_COCAP</name>
<sequence length="471" mass="52484">MSTFPDSVTLFQPHIALFPSAGMGHLTPFLRLASMLLSHNCKVTLITTKSTVSLAESTCISSFLSTHPEINHIEFQVPPMEPSNSTSDDPFFIQFEATSRSSHLIHPLISSLTPPISAIFSDFVVLSGVNKVASVLGVPNYTVSTTSVKFLSLMAYLPIILTSEYSTKLSDHNCTEIEIPGLTPLPISSFPPPFFNPNHIFTATLVENARALKDCKGILMNSFDFFENETLSAINSLSYLPPILPIGPLQAYELKKDQIQRRYLPWLNNQPEGSVVFVSFGSRTAMSKDQIRELRDGLEKSGYRFLWLLKTKKVDKDDKEDVEDLLSISFIERTKEKGMVLKEWVNQQEILGHPAIGGFVNHCGWNSVMEAAQRGIPMLAWPQHGDQRVNAEVLEKAGLGMWDRTWGWGGQRLVKQGEIQTKVFQLMTDEKLKRSAKKVGEEARKATAGNGGSSTKTILEVIELLKQNKRS</sequence>
<keyword evidence="3 4" id="KW-0808">Transferase</keyword>
<dbReference type="Gramene" id="OMO87727">
    <property type="protein sequence ID" value="OMO87727"/>
    <property type="gene ID" value="CCACVL1_08799"/>
</dbReference>
<comment type="caution">
    <text evidence="4">The sequence shown here is derived from an EMBL/GenBank/DDBJ whole genome shotgun (WGS) entry which is preliminary data.</text>
</comment>
<dbReference type="Proteomes" id="UP000188268">
    <property type="component" value="Unassembled WGS sequence"/>
</dbReference>
<dbReference type="AlphaFoldDB" id="A0A1R3IYS0"/>
<dbReference type="SUPFAM" id="SSF53756">
    <property type="entry name" value="UDP-Glycosyltransferase/glycogen phosphorylase"/>
    <property type="match status" value="1"/>
</dbReference>
<evidence type="ECO:0000256" key="2">
    <source>
        <dbReference type="ARBA" id="ARBA00022676"/>
    </source>
</evidence>
<evidence type="ECO:0000313" key="5">
    <source>
        <dbReference type="Proteomes" id="UP000188268"/>
    </source>
</evidence>
<organism evidence="4 5">
    <name type="scientific">Corchorus capsularis</name>
    <name type="common">Jute</name>
    <dbReference type="NCBI Taxonomy" id="210143"/>
    <lineage>
        <taxon>Eukaryota</taxon>
        <taxon>Viridiplantae</taxon>
        <taxon>Streptophyta</taxon>
        <taxon>Embryophyta</taxon>
        <taxon>Tracheophyta</taxon>
        <taxon>Spermatophyta</taxon>
        <taxon>Magnoliopsida</taxon>
        <taxon>eudicotyledons</taxon>
        <taxon>Gunneridae</taxon>
        <taxon>Pentapetalae</taxon>
        <taxon>rosids</taxon>
        <taxon>malvids</taxon>
        <taxon>Malvales</taxon>
        <taxon>Malvaceae</taxon>
        <taxon>Grewioideae</taxon>
        <taxon>Apeibeae</taxon>
        <taxon>Corchorus</taxon>
    </lineage>
</organism>
<dbReference type="FunFam" id="3.40.50.2000:FF:000060">
    <property type="entry name" value="Glycosyltransferase"/>
    <property type="match status" value="1"/>
</dbReference>
<keyword evidence="2" id="KW-0328">Glycosyltransferase</keyword>
<protein>
    <submittedName>
        <fullName evidence="4">UDP-glucuronosyl/UDP-glucosyltransferase</fullName>
    </submittedName>
</protein>
<dbReference type="InterPro" id="IPR050481">
    <property type="entry name" value="UDP-glycosyltransf_plant"/>
</dbReference>
<dbReference type="EMBL" id="AWWV01009168">
    <property type="protein sequence ID" value="OMO87727.1"/>
    <property type="molecule type" value="Genomic_DNA"/>
</dbReference>
<dbReference type="Gene3D" id="3.40.50.2000">
    <property type="entry name" value="Glycogen Phosphorylase B"/>
    <property type="match status" value="2"/>
</dbReference>
<dbReference type="GO" id="GO:0035251">
    <property type="term" value="F:UDP-glucosyltransferase activity"/>
    <property type="evidence" value="ECO:0007669"/>
    <property type="project" value="InterPro"/>
</dbReference>
<keyword evidence="5" id="KW-1185">Reference proteome</keyword>
<dbReference type="OrthoDB" id="5835829at2759"/>
<evidence type="ECO:0000313" key="4">
    <source>
        <dbReference type="EMBL" id="OMO87727.1"/>
    </source>
</evidence>
<dbReference type="PANTHER" id="PTHR48048">
    <property type="entry name" value="GLYCOSYLTRANSFERASE"/>
    <property type="match status" value="1"/>
</dbReference>
<accession>A0A1R3IYS0</accession>
<gene>
    <name evidence="4" type="ORF">CCACVL1_08799</name>
</gene>
<evidence type="ECO:0000256" key="1">
    <source>
        <dbReference type="ARBA" id="ARBA00009995"/>
    </source>
</evidence>
<dbReference type="PANTHER" id="PTHR48048:SF76">
    <property type="entry name" value="UDP-GLYCOSYLTRANSFERASE 708D1-LIKE"/>
    <property type="match status" value="1"/>
</dbReference>
<comment type="similarity">
    <text evidence="1">Belongs to the UDP-glycosyltransferase family.</text>
</comment>
<dbReference type="Pfam" id="PF00201">
    <property type="entry name" value="UDPGT"/>
    <property type="match status" value="1"/>
</dbReference>
<evidence type="ECO:0000256" key="3">
    <source>
        <dbReference type="ARBA" id="ARBA00022679"/>
    </source>
</evidence>
<proteinExistence type="inferred from homology"/>
<dbReference type="CDD" id="cd03784">
    <property type="entry name" value="GT1_Gtf-like"/>
    <property type="match status" value="1"/>
</dbReference>
<dbReference type="OMA" id="SDYCPRV"/>